<dbReference type="NCBIfam" id="NF011435">
    <property type="entry name" value="PRK14866.1-1"/>
    <property type="match status" value="1"/>
</dbReference>
<comment type="cofactor">
    <cofactor evidence="4">
        <name>Zn(2+)</name>
        <dbReference type="ChEBI" id="CHEBI:29105"/>
    </cofactor>
    <text evidence="4">Binds 2 Zn(2+) ions per subunit.</text>
</comment>
<dbReference type="GO" id="GO:0019478">
    <property type="term" value="P:D-amino acid catabolic process"/>
    <property type="evidence" value="ECO:0007669"/>
    <property type="project" value="UniProtKB-UniRule"/>
</dbReference>
<comment type="catalytic activity">
    <reaction evidence="4">
        <text>glycyl-tRNA(Ala) + H2O = tRNA(Ala) + glycine + H(+)</text>
        <dbReference type="Rhea" id="RHEA:53744"/>
        <dbReference type="Rhea" id="RHEA-COMP:9657"/>
        <dbReference type="Rhea" id="RHEA-COMP:13640"/>
        <dbReference type="ChEBI" id="CHEBI:15377"/>
        <dbReference type="ChEBI" id="CHEBI:15378"/>
        <dbReference type="ChEBI" id="CHEBI:57305"/>
        <dbReference type="ChEBI" id="CHEBI:78442"/>
        <dbReference type="ChEBI" id="CHEBI:78522"/>
        <dbReference type="EC" id="3.1.1.96"/>
    </reaction>
</comment>
<dbReference type="Gene3D" id="3.40.50.10700">
    <property type="entry name" value="AF0625-like"/>
    <property type="match status" value="1"/>
</dbReference>
<dbReference type="GO" id="GO:0008270">
    <property type="term" value="F:zinc ion binding"/>
    <property type="evidence" value="ECO:0007669"/>
    <property type="project" value="UniProtKB-UniRule"/>
</dbReference>
<evidence type="ECO:0000256" key="2">
    <source>
        <dbReference type="ARBA" id="ARBA00022801"/>
    </source>
</evidence>
<dbReference type="SUPFAM" id="SSF142535">
    <property type="entry name" value="AF0625-like"/>
    <property type="match status" value="1"/>
</dbReference>
<dbReference type="PANTHER" id="PTHR34667">
    <property type="entry name" value="D-AMINOACYL-TRNA DEACYLASE"/>
    <property type="match status" value="1"/>
</dbReference>
<dbReference type="AlphaFoldDB" id="A0A0U5ABT2"/>
<dbReference type="EC" id="3.1.1.96" evidence="4"/>
<evidence type="ECO:0000313" key="6">
    <source>
        <dbReference type="EMBL" id="CQH50392.1"/>
    </source>
</evidence>
<dbReference type="InterPro" id="IPR007508">
    <property type="entry name" value="DtdA"/>
</dbReference>
<proteinExistence type="inferred from homology"/>
<dbReference type="EMBL" id="LN831302">
    <property type="protein sequence ID" value="CQH50392.1"/>
    <property type="molecule type" value="Genomic_DNA"/>
</dbReference>
<dbReference type="Gene3D" id="3.40.630.50">
    <property type="entry name" value="AF0625-like"/>
    <property type="match status" value="1"/>
</dbReference>
<evidence type="ECO:0000256" key="3">
    <source>
        <dbReference type="ARBA" id="ARBA00022833"/>
    </source>
</evidence>
<dbReference type="Pfam" id="PF04414">
    <property type="entry name" value="tRNA_deacylase"/>
    <property type="match status" value="1"/>
</dbReference>
<reference evidence="7" key="1">
    <citation type="journal article" date="2016" name="Environ. Microbiol.">
        <title>The complete genome of a viable archaeum isolated from 123-million-year-old rock salt.</title>
        <authorList>
            <person name="Jaakkola S.T."/>
            <person name="Pfeiffer F."/>
            <person name="Ravantti J.J."/>
            <person name="Guo Q."/>
            <person name="Liu Y."/>
            <person name="Chen X."/>
            <person name="Ma H."/>
            <person name="Yang C."/>
            <person name="Oksanen H.M."/>
            <person name="Bamford D.H."/>
        </authorList>
    </citation>
    <scope>NUCLEOTIDE SEQUENCE</scope>
    <source>
        <strain evidence="7">JI20-1</strain>
    </source>
</reference>
<sequence length="451" mass="48156">MIGIVVSRADSASEHIGEQLLEAGDFEQTGAGVYRADGFELREFDDLHIDLDDPATAFDDPDYVVVVSRHAGDTGALLTAHHTGNFGDAEYGGEDRALAAACPNAHREVVDALREHAPDGYEVGMECTHHGPTETSVPSMFVELGSDESQWDDPEGARAVAEAVLDLRGVDARSERALVAFGGGHYAPRPTRIVRETDWGVGHVAADWCLNDLGDPEAHRDVVERMFEASGAEHAVVDGDKPAVERVVSELGYRVVSETWVRETDGVPLDLVDSAEDHVATVDDGLRFGEPATGYEGSYAVVDLPAELLDAVHATDPEAAVEAASETALAYATDENGNRLAGPAAFADDDAYDAFLARVADILERDYDVTREDATLTATRESFDPAAASELGVPEGPKFGKLAGGEPVDIDGAEIRPADVTTTETTSVSVGFRERTRERVRRPSDAEGKGN</sequence>
<comment type="function">
    <text evidence="4">D-aminoacyl-tRNA deacylase with broad substrate specificity. By recycling D-aminoacyl-tRNA to D-amino acids and free tRNA molecules, this enzyme counteracts the toxicity associated with the formation of D-aminoacyl-tRNA entities in vivo.</text>
</comment>
<keyword evidence="2 4" id="KW-0378">Hydrolase</keyword>
<comment type="catalytic activity">
    <reaction evidence="4">
        <text>a D-aminoacyl-tRNA + H2O = a tRNA + a D-alpha-amino acid + H(+)</text>
        <dbReference type="Rhea" id="RHEA:13953"/>
        <dbReference type="Rhea" id="RHEA-COMP:10123"/>
        <dbReference type="Rhea" id="RHEA-COMP:10124"/>
        <dbReference type="ChEBI" id="CHEBI:15377"/>
        <dbReference type="ChEBI" id="CHEBI:15378"/>
        <dbReference type="ChEBI" id="CHEBI:59871"/>
        <dbReference type="ChEBI" id="CHEBI:78442"/>
        <dbReference type="ChEBI" id="CHEBI:79333"/>
        <dbReference type="EC" id="3.1.1.96"/>
    </reaction>
</comment>
<comment type="similarity">
    <text evidence="4">Belongs to the DtdA deacylase family.</text>
</comment>
<dbReference type="GO" id="GO:0106026">
    <property type="term" value="F:Gly-tRNA(Ala) deacylase activity"/>
    <property type="evidence" value="ECO:0007669"/>
    <property type="project" value="RHEA"/>
</dbReference>
<dbReference type="KEGG" id="hhb:Hhub_1622"/>
<keyword evidence="3 4" id="KW-0862">Zinc</keyword>
<dbReference type="InterPro" id="IPR018033">
    <property type="entry name" value="Deacylase_DtdA_archaea"/>
</dbReference>
<keyword evidence="1 4" id="KW-0479">Metal-binding</keyword>
<evidence type="ECO:0000256" key="1">
    <source>
        <dbReference type="ARBA" id="ARBA00022723"/>
    </source>
</evidence>
<evidence type="ECO:0000313" key="7">
    <source>
        <dbReference type="Proteomes" id="UP000066737"/>
    </source>
</evidence>
<feature type="compositionally biased region" description="Basic and acidic residues" evidence="5">
    <location>
        <begin position="432"/>
        <end position="451"/>
    </location>
</feature>
<evidence type="ECO:0000256" key="4">
    <source>
        <dbReference type="HAMAP-Rule" id="MF_00562"/>
    </source>
</evidence>
<protein>
    <recommendedName>
        <fullName evidence="4">D-aminoacyl-tRNA deacylase</fullName>
        <ecNumber evidence="4">3.1.1.96</ecNumber>
    </recommendedName>
</protein>
<accession>A0A0U5ABT2</accession>
<name>A0A0U5ABT2_9EURY</name>
<dbReference type="RefSeq" id="WP_059056096.1">
    <property type="nucleotide sequence ID" value="NZ_CEML01000002.1"/>
</dbReference>
<feature type="region of interest" description="Disordered" evidence="5">
    <location>
        <begin position="388"/>
        <end position="451"/>
    </location>
</feature>
<dbReference type="STRING" id="1407499.HHUB_1622"/>
<organism evidence="6 7">
    <name type="scientific">Halobacterium hubeiense</name>
    <dbReference type="NCBI Taxonomy" id="1407499"/>
    <lineage>
        <taxon>Archaea</taxon>
        <taxon>Methanobacteriati</taxon>
        <taxon>Methanobacteriota</taxon>
        <taxon>Stenosarchaea group</taxon>
        <taxon>Halobacteria</taxon>
        <taxon>Halobacteriales</taxon>
        <taxon>Halobacteriaceae</taxon>
        <taxon>Halobacterium</taxon>
    </lineage>
</organism>
<evidence type="ECO:0000256" key="5">
    <source>
        <dbReference type="SAM" id="MobiDB-lite"/>
    </source>
</evidence>
<comment type="subunit">
    <text evidence="4">Monomer.</text>
</comment>
<dbReference type="Proteomes" id="UP000066737">
    <property type="component" value="Chromosome I"/>
</dbReference>
<dbReference type="PANTHER" id="PTHR34667:SF1">
    <property type="entry name" value="D-AMINOACYL-TRNA DEACYLASE"/>
    <property type="match status" value="1"/>
</dbReference>
<dbReference type="OrthoDB" id="9863at2157"/>
<feature type="compositionally biased region" description="Low complexity" evidence="5">
    <location>
        <begin position="420"/>
        <end position="430"/>
    </location>
</feature>
<dbReference type="GeneID" id="26658302"/>
<dbReference type="GO" id="GO:0051499">
    <property type="term" value="F:D-aminoacyl-tRNA deacylase activity"/>
    <property type="evidence" value="ECO:0007669"/>
    <property type="project" value="UniProtKB-UniRule"/>
</dbReference>
<gene>
    <name evidence="4 6" type="primary">dtdA</name>
    <name evidence="6" type="ORF">HHUB_1622</name>
</gene>
<keyword evidence="7" id="KW-1185">Reference proteome</keyword>
<dbReference type="HAMAP" id="MF_00562">
    <property type="entry name" value="Deacylase_DtdA"/>
    <property type="match status" value="1"/>
</dbReference>